<feature type="transmembrane region" description="Helical" evidence="9">
    <location>
        <begin position="933"/>
        <end position="954"/>
    </location>
</feature>
<dbReference type="GO" id="GO:0140359">
    <property type="term" value="F:ABC-type transporter activity"/>
    <property type="evidence" value="ECO:0007669"/>
    <property type="project" value="InterPro"/>
</dbReference>
<feature type="domain" description="ABC transporter" evidence="10">
    <location>
        <begin position="592"/>
        <end position="822"/>
    </location>
</feature>
<dbReference type="PROSITE" id="PS00211">
    <property type="entry name" value="ABC_TRANSPORTER_1"/>
    <property type="match status" value="1"/>
</dbReference>
<accession>A0A4C1WT81</accession>
<feature type="transmembrane region" description="Helical" evidence="9">
    <location>
        <begin position="409"/>
        <end position="430"/>
    </location>
</feature>
<dbReference type="OrthoDB" id="6512918at2759"/>
<dbReference type="GO" id="GO:0005524">
    <property type="term" value="F:ATP binding"/>
    <property type="evidence" value="ECO:0007669"/>
    <property type="project" value="UniProtKB-KW"/>
</dbReference>
<comment type="subcellular location">
    <subcellularLocation>
        <location evidence="1">Membrane</location>
        <topology evidence="1">Multi-pass membrane protein</topology>
    </subcellularLocation>
</comment>
<dbReference type="Gene3D" id="3.40.50.300">
    <property type="entry name" value="P-loop containing nucleotide triphosphate hydrolases"/>
    <property type="match status" value="1"/>
</dbReference>
<gene>
    <name evidence="11" type="primary">ABCA3</name>
    <name evidence="11" type="ORF">EVAR_42896_1</name>
</gene>
<name>A0A4C1WT81_EUMVA</name>
<dbReference type="PROSITE" id="PS50893">
    <property type="entry name" value="ABC_TRANSPORTER_2"/>
    <property type="match status" value="1"/>
</dbReference>
<evidence type="ECO:0000256" key="6">
    <source>
        <dbReference type="ARBA" id="ARBA00022840"/>
    </source>
</evidence>
<dbReference type="GO" id="GO:0005319">
    <property type="term" value="F:lipid transporter activity"/>
    <property type="evidence" value="ECO:0007669"/>
    <property type="project" value="TreeGrafter"/>
</dbReference>
<dbReference type="InterPro" id="IPR003439">
    <property type="entry name" value="ABC_transporter-like_ATP-bd"/>
</dbReference>
<keyword evidence="6 11" id="KW-0067">ATP-binding</keyword>
<dbReference type="PANTHER" id="PTHR19229">
    <property type="entry name" value="ATP-BINDING CASSETTE TRANSPORTER SUBFAMILY A ABCA"/>
    <property type="match status" value="1"/>
</dbReference>
<dbReference type="Proteomes" id="UP000299102">
    <property type="component" value="Unassembled WGS sequence"/>
</dbReference>
<protein>
    <submittedName>
        <fullName evidence="11">ATP-binding cassette sub-family A member 3</fullName>
    </submittedName>
</protein>
<feature type="transmembrane region" description="Helical" evidence="9">
    <location>
        <begin position="513"/>
        <end position="536"/>
    </location>
</feature>
<dbReference type="CDD" id="cd03263">
    <property type="entry name" value="ABC_subfamily_A"/>
    <property type="match status" value="1"/>
</dbReference>
<dbReference type="AlphaFoldDB" id="A0A4C1WT81"/>
<dbReference type="InterPro" id="IPR027417">
    <property type="entry name" value="P-loop_NTPase"/>
</dbReference>
<reference evidence="11 12" key="1">
    <citation type="journal article" date="2019" name="Commun. Biol.">
        <title>The bagworm genome reveals a unique fibroin gene that provides high tensile strength.</title>
        <authorList>
            <person name="Kono N."/>
            <person name="Nakamura H."/>
            <person name="Ohtoshi R."/>
            <person name="Tomita M."/>
            <person name="Numata K."/>
            <person name="Arakawa K."/>
        </authorList>
    </citation>
    <scope>NUCLEOTIDE SEQUENCE [LARGE SCALE GENOMIC DNA]</scope>
</reference>
<dbReference type="PANTHER" id="PTHR19229:SF250">
    <property type="entry name" value="ABC TRANSPORTER DOMAIN-CONTAINING PROTEIN-RELATED"/>
    <property type="match status" value="1"/>
</dbReference>
<evidence type="ECO:0000256" key="8">
    <source>
        <dbReference type="ARBA" id="ARBA00023136"/>
    </source>
</evidence>
<evidence type="ECO:0000256" key="1">
    <source>
        <dbReference type="ARBA" id="ARBA00004141"/>
    </source>
</evidence>
<feature type="transmembrane region" description="Helical" evidence="9">
    <location>
        <begin position="364"/>
        <end position="389"/>
    </location>
</feature>
<keyword evidence="8 9" id="KW-0472">Membrane</keyword>
<comment type="caution">
    <text evidence="11">The sequence shown here is derived from an EMBL/GenBank/DDBJ whole genome shotgun (WGS) entry which is preliminary data.</text>
</comment>
<keyword evidence="2" id="KW-0813">Transport</keyword>
<evidence type="ECO:0000256" key="2">
    <source>
        <dbReference type="ARBA" id="ARBA00022448"/>
    </source>
</evidence>
<dbReference type="InterPro" id="IPR017871">
    <property type="entry name" value="ABC_transporter-like_CS"/>
</dbReference>
<keyword evidence="12" id="KW-1185">Reference proteome</keyword>
<organism evidence="11 12">
    <name type="scientific">Eumeta variegata</name>
    <name type="common">Bagworm moth</name>
    <name type="synonym">Eumeta japonica</name>
    <dbReference type="NCBI Taxonomy" id="151549"/>
    <lineage>
        <taxon>Eukaryota</taxon>
        <taxon>Metazoa</taxon>
        <taxon>Ecdysozoa</taxon>
        <taxon>Arthropoda</taxon>
        <taxon>Hexapoda</taxon>
        <taxon>Insecta</taxon>
        <taxon>Pterygota</taxon>
        <taxon>Neoptera</taxon>
        <taxon>Endopterygota</taxon>
        <taxon>Lepidoptera</taxon>
        <taxon>Glossata</taxon>
        <taxon>Ditrysia</taxon>
        <taxon>Tineoidea</taxon>
        <taxon>Psychidae</taxon>
        <taxon>Oiketicinae</taxon>
        <taxon>Eumeta</taxon>
    </lineage>
</organism>
<keyword evidence="3 9" id="KW-0812">Transmembrane</keyword>
<dbReference type="InterPro" id="IPR013525">
    <property type="entry name" value="ABC2_TM"/>
</dbReference>
<dbReference type="Pfam" id="PF12698">
    <property type="entry name" value="ABC2_membrane_3"/>
    <property type="match status" value="1"/>
</dbReference>
<dbReference type="SUPFAM" id="SSF52540">
    <property type="entry name" value="P-loop containing nucleoside triphosphate hydrolases"/>
    <property type="match status" value="1"/>
</dbReference>
<evidence type="ECO:0000256" key="7">
    <source>
        <dbReference type="ARBA" id="ARBA00022989"/>
    </source>
</evidence>
<dbReference type="EMBL" id="BGZK01000653">
    <property type="protein sequence ID" value="GBP54696.1"/>
    <property type="molecule type" value="Genomic_DNA"/>
</dbReference>
<dbReference type="InterPro" id="IPR026082">
    <property type="entry name" value="ABCA"/>
</dbReference>
<evidence type="ECO:0000313" key="11">
    <source>
        <dbReference type="EMBL" id="GBP54696.1"/>
    </source>
</evidence>
<evidence type="ECO:0000259" key="10">
    <source>
        <dbReference type="PROSITE" id="PS50893"/>
    </source>
</evidence>
<dbReference type="InterPro" id="IPR003593">
    <property type="entry name" value="AAA+_ATPase"/>
</dbReference>
<sequence length="1158" mass="129403">MATTTAKEATAFTKLKLLTWKNFLQQWRHRGQTSAEVGLPVLTMSLILILRWQISPQYRDTFLYPPMPASTLEHSTGLLANMRLTNLTFAYSPRSPVLEDVVRSSLVNLISDNAQELLPMLVETIPGLVDLLPPGSWNQTLAEDMLLSSIRVQAYDDSGQLTGLYVEEETTRVVLAAVQFDDSLYDCECGHDWMAGRAVRCGVVTMSQLFYGCATQLPRDISYSLRFPERPRTFQFLQQGGRSWRSDLLFPVFDTPGPRAANSPQGGNDPGYVNEMFIALQHSISMELISRLADVDLSGYQVNIQRFPYPSYLEDYAVEALQYLFPSFLMMSFCYTAVNIAKAVTLEKEMQLKESMKIMGLPTWLHWTAWFFKQFLFLMIVTVLIVLLLKIPWFTTEDGISGYSVFTNTPWSVLIFFIGLYAACTIFFCFMMSGFFSKASTASLFTGLLWFVTYMPSFLLTLDVNYSPAVQALTCLAINSGMSYGFGLLLAAESSGGMQWGHFMDAPSTDVQFVFGHVVIMLAVNCVIYMLIALYLEQVLPGAYGVAHPWYFPVQRSFWFPDKSRSSNVIVPESNASEVVKENDPTQNPVGVQISKLTKVFGKNLAVNELSLNVYEGQITVLLGHNGAGKSTTISMLTGNIEPTYGTTVILGGYNLSTQLKAARTQLGLCPQHNVIFDDLTVEEHIEFFSRLKGYSGPQLEAEIDLLIEKLELQDKRKYQAGGLSGGQKRRLAVGVALSGGTRVVLLDEPTSGMDPSSRRALWELLQREKKDRSIILTTHFMDEADVLGDRVAIMAHGRLQCVGSPYFLKRHYGVGYTLVVVKGESFDERECTELIRKYITNVHVKEDRGSEVTYNLPSEYSHCFVNLLTDLEAKIHNIGFKNYGLTATTLEDVFMSGDKAGRRVTGFRLLWQQVVAVWLKLFLVWTRSPWLVAMQILVPLLMMILTLSVLNVITTLNDSIFRRELTLNEGFSRTETLLSYEGVVGELAARAARAYAAPFAEADPDSTALQWVHSQTPGDYYLEKGQDVSVIATMRHTNLIGASFNDSAAVAWFSNFGYHDVAISVAGVHAALLRALVPDASLVVYNHPLEATYEDQSRSGIRIVAMTASSADIEDVDVQRTSARVESRAIANTKYRRSPYTSIVVIRLLKLPIRKAQ</sequence>
<feature type="transmembrane region" description="Helical" evidence="9">
    <location>
        <begin position="442"/>
        <end position="462"/>
    </location>
</feature>
<keyword evidence="4" id="KW-0677">Repeat</keyword>
<evidence type="ECO:0000313" key="12">
    <source>
        <dbReference type="Proteomes" id="UP000299102"/>
    </source>
</evidence>
<evidence type="ECO:0000256" key="9">
    <source>
        <dbReference type="SAM" id="Phobius"/>
    </source>
</evidence>
<proteinExistence type="predicted"/>
<dbReference type="GO" id="GO:0016887">
    <property type="term" value="F:ATP hydrolysis activity"/>
    <property type="evidence" value="ECO:0007669"/>
    <property type="project" value="InterPro"/>
</dbReference>
<feature type="transmembrane region" description="Helical" evidence="9">
    <location>
        <begin position="323"/>
        <end position="344"/>
    </location>
</feature>
<evidence type="ECO:0000256" key="5">
    <source>
        <dbReference type="ARBA" id="ARBA00022741"/>
    </source>
</evidence>
<dbReference type="STRING" id="151549.A0A4C1WT81"/>
<keyword evidence="7 9" id="KW-1133">Transmembrane helix</keyword>
<keyword evidence="5" id="KW-0547">Nucleotide-binding</keyword>
<evidence type="ECO:0000256" key="4">
    <source>
        <dbReference type="ARBA" id="ARBA00022737"/>
    </source>
</evidence>
<dbReference type="GO" id="GO:0016020">
    <property type="term" value="C:membrane"/>
    <property type="evidence" value="ECO:0007669"/>
    <property type="project" value="UniProtKB-SubCell"/>
</dbReference>
<dbReference type="SMART" id="SM00382">
    <property type="entry name" value="AAA"/>
    <property type="match status" value="1"/>
</dbReference>
<dbReference type="FunFam" id="3.40.50.300:FF:000298">
    <property type="entry name" value="ATP-binding cassette sub-family A member 12"/>
    <property type="match status" value="1"/>
</dbReference>
<evidence type="ECO:0000256" key="3">
    <source>
        <dbReference type="ARBA" id="ARBA00022692"/>
    </source>
</evidence>
<dbReference type="Pfam" id="PF00005">
    <property type="entry name" value="ABC_tran"/>
    <property type="match status" value="1"/>
</dbReference>
<feature type="transmembrane region" description="Helical" evidence="9">
    <location>
        <begin position="468"/>
        <end position="492"/>
    </location>
</feature>